<feature type="transmembrane region" description="Helical" evidence="2">
    <location>
        <begin position="231"/>
        <end position="248"/>
    </location>
</feature>
<accession>A0ABR2Z1I0</accession>
<reference evidence="3 4" key="1">
    <citation type="journal article" date="2024" name="Nat. Commun.">
        <title>Phylogenomics reveals the evolutionary origins of lichenization in chlorophyte algae.</title>
        <authorList>
            <person name="Puginier C."/>
            <person name="Libourel C."/>
            <person name="Otte J."/>
            <person name="Skaloud P."/>
            <person name="Haon M."/>
            <person name="Grisel S."/>
            <person name="Petersen M."/>
            <person name="Berrin J.G."/>
            <person name="Delaux P.M."/>
            <person name="Dal Grande F."/>
            <person name="Keller J."/>
        </authorList>
    </citation>
    <scope>NUCLEOTIDE SEQUENCE [LARGE SCALE GENOMIC DNA]</scope>
    <source>
        <strain evidence="3 4">SAG 216-7</strain>
    </source>
</reference>
<feature type="transmembrane region" description="Helical" evidence="2">
    <location>
        <begin position="453"/>
        <end position="473"/>
    </location>
</feature>
<dbReference type="Gene3D" id="1.10.3370.10">
    <property type="entry name" value="SecY subunit domain"/>
    <property type="match status" value="1"/>
</dbReference>
<dbReference type="InterPro" id="IPR002208">
    <property type="entry name" value="SecY/SEC61-alpha"/>
</dbReference>
<dbReference type="SUPFAM" id="SSF103491">
    <property type="entry name" value="Preprotein translocase SecY subunit"/>
    <property type="match status" value="1"/>
</dbReference>
<evidence type="ECO:0000256" key="2">
    <source>
        <dbReference type="SAM" id="Phobius"/>
    </source>
</evidence>
<gene>
    <name evidence="3" type="ORF">WJX75_008588</name>
</gene>
<feature type="transmembrane region" description="Helical" evidence="2">
    <location>
        <begin position="199"/>
        <end position="219"/>
    </location>
</feature>
<feature type="transmembrane region" description="Helical" evidence="2">
    <location>
        <begin position="168"/>
        <end position="187"/>
    </location>
</feature>
<dbReference type="EMBL" id="JALJOT010000002">
    <property type="protein sequence ID" value="KAK9917816.1"/>
    <property type="molecule type" value="Genomic_DNA"/>
</dbReference>
<sequence>MCGSSIAPDPQGSRWPCCHYLAPGRRRTARTAAGRGMLSSEFAPEMSSSPGWWTWLTLRLPLLGSPQLLKRIALTVLFLALARVGQFILLPGVDIASLARAAAGSAVGASGGFEEAFGGDSASMGIFQLGIGPYIDASWTLSLILLLKIPQEAYVHLQQLRRAGREGAAVIKMYTQIGSLLFAIVLGAKRAVELRPHAIVARGFLTHTMVTLVAGAMLLRFVCDQNEDHGLGDGISLLICAGMAAGYAAKLRQLPGLLAAAAVPAWKVAAAVAACLALAYTAVYVTQVEKRLPLVYYKRRAQDLVKHRRPSPLPAKPPRTTDYLPLRIAPSGMGPLLMASFVFYMSPQVIAFIYPPAAVNMAAFLFNPAVLPWSFGLFVFLTMILDFSSGTAAREMAEWMASVDAGVKGVSPGPFTEDFLVQQQGLMRFWGGLAVAGLAVAANLFDAACTRHLGASLNAISLIMITGFVTTALRQAQSLMQLPRLARALARERELLSAVNAGAKKAPSLESP</sequence>
<dbReference type="PANTHER" id="PTHR10906">
    <property type="entry name" value="SECY/SEC61-ALPHA FAMILY MEMBER"/>
    <property type="match status" value="1"/>
</dbReference>
<dbReference type="PIRSF" id="PIRSF004557">
    <property type="entry name" value="SecY"/>
    <property type="match status" value="1"/>
</dbReference>
<evidence type="ECO:0000256" key="1">
    <source>
        <dbReference type="RuleBase" id="RU004349"/>
    </source>
</evidence>
<name>A0ABR2Z1I0_9CHLO</name>
<keyword evidence="4" id="KW-1185">Reference proteome</keyword>
<evidence type="ECO:0008006" key="5">
    <source>
        <dbReference type="Google" id="ProtNLM"/>
    </source>
</evidence>
<feature type="transmembrane region" description="Helical" evidence="2">
    <location>
        <begin position="336"/>
        <end position="355"/>
    </location>
</feature>
<feature type="transmembrane region" description="Helical" evidence="2">
    <location>
        <begin position="361"/>
        <end position="385"/>
    </location>
</feature>
<dbReference type="Proteomes" id="UP001491310">
    <property type="component" value="Unassembled WGS sequence"/>
</dbReference>
<dbReference type="PRINTS" id="PR00303">
    <property type="entry name" value="SECYTRNLCASE"/>
</dbReference>
<keyword evidence="2" id="KW-0812">Transmembrane</keyword>
<protein>
    <recommendedName>
        <fullName evidence="5">SecY protein</fullName>
    </recommendedName>
</protein>
<evidence type="ECO:0000313" key="3">
    <source>
        <dbReference type="EMBL" id="KAK9917816.1"/>
    </source>
</evidence>
<proteinExistence type="inferred from homology"/>
<feature type="transmembrane region" description="Helical" evidence="2">
    <location>
        <begin position="268"/>
        <end position="286"/>
    </location>
</feature>
<keyword evidence="2" id="KW-1133">Transmembrane helix</keyword>
<dbReference type="InterPro" id="IPR023201">
    <property type="entry name" value="SecY_dom_sf"/>
</dbReference>
<organism evidence="3 4">
    <name type="scientific">Coccomyxa subellipsoidea</name>
    <dbReference type="NCBI Taxonomy" id="248742"/>
    <lineage>
        <taxon>Eukaryota</taxon>
        <taxon>Viridiplantae</taxon>
        <taxon>Chlorophyta</taxon>
        <taxon>core chlorophytes</taxon>
        <taxon>Trebouxiophyceae</taxon>
        <taxon>Trebouxiophyceae incertae sedis</taxon>
        <taxon>Coccomyxaceae</taxon>
        <taxon>Coccomyxa</taxon>
    </lineage>
</organism>
<comment type="caution">
    <text evidence="3">The sequence shown here is derived from an EMBL/GenBank/DDBJ whole genome shotgun (WGS) entry which is preliminary data.</text>
</comment>
<keyword evidence="2" id="KW-0472">Membrane</keyword>
<comment type="similarity">
    <text evidence="1">Belongs to the SecY/SEC61-alpha family.</text>
</comment>
<evidence type="ECO:0000313" key="4">
    <source>
        <dbReference type="Proteomes" id="UP001491310"/>
    </source>
</evidence>
<dbReference type="Pfam" id="PF00344">
    <property type="entry name" value="SecY"/>
    <property type="match status" value="1"/>
</dbReference>
<feature type="transmembrane region" description="Helical" evidence="2">
    <location>
        <begin position="429"/>
        <end position="447"/>
    </location>
</feature>